<dbReference type="OrthoDB" id="74764at2759"/>
<accession>A0A074XVQ6</accession>
<feature type="domain" description="WSC" evidence="1">
    <location>
        <begin position="442"/>
        <end position="542"/>
    </location>
</feature>
<gene>
    <name evidence="2" type="ORF">M438DRAFT_361124</name>
</gene>
<evidence type="ECO:0000259" key="1">
    <source>
        <dbReference type="PROSITE" id="PS51212"/>
    </source>
</evidence>
<evidence type="ECO:0000313" key="2">
    <source>
        <dbReference type="EMBL" id="KEQ89663.1"/>
    </source>
</evidence>
<dbReference type="SMART" id="SM00321">
    <property type="entry name" value="WSC"/>
    <property type="match status" value="3"/>
</dbReference>
<keyword evidence="3" id="KW-1185">Reference proteome</keyword>
<dbReference type="PANTHER" id="PTHR43662">
    <property type="match status" value="1"/>
</dbReference>
<dbReference type="InterPro" id="IPR002889">
    <property type="entry name" value="WSC_carb-bd"/>
</dbReference>
<feature type="domain" description="WSC" evidence="1">
    <location>
        <begin position="679"/>
        <end position="774"/>
    </location>
</feature>
<dbReference type="PANTHER" id="PTHR43662:SF3">
    <property type="entry name" value="DOMAIN PROTEIN, PUTATIVE (AFU_ORTHOLOGUE AFUA_6G11970)-RELATED"/>
    <property type="match status" value="1"/>
</dbReference>
<dbReference type="Pfam" id="PF09362">
    <property type="entry name" value="DUF1996"/>
    <property type="match status" value="1"/>
</dbReference>
<sequence>MSHSTSDTYGADVSALALSIRDEHFALKDDGCDADNTARAPAQGALSTRCLNTRLLSLHKMQLKNAVAALAFASIGGVNAFFRVNCAKIQVGRIDPIVNPGALAAHCHSIVGGSNIGVNATFDSLYNSECTSCEVSEDKSAYWTPNLYYQHANGSFEEVPHDGSVIYYLARGQNANDIVSFPKGFQMLSGNKALRAANQSGMTWGSSKYRNRPISDAVSYACLSAKGGPETPNLPADPRVCINGLRAQIHFQTCWNGRDLYKADNSHVAHMTQIDNGVCPPGYPYQFPHLFLETNYAVTKVSNLNDGGRFVFSQGDPTGYGFHGDFQNGWNDDVLKDAIATCLVDGQDDSGTIDDCPALLKHWNPQFSQNCPIRPPQINERATGMIDKLPGCIRVTDGPGAATAADMECPASVPQASISRTVDSTPRPTFNPSIGTEFGNKFNKVVGCGNDSYVNNGFRTLNALSTTLTGMTVEYCQTYCTKRGYQYSGLENGNQCYCDLAINPTAIIANQANFTKGCNIFCPGNRSEICGGAFYMSLYNNTDPTFKPTTDLTKSVIQLTVPVAPFNKTYVGCATEGSGGRALNSSTLINTNMTLAQCAALAETKNTAFYGLENFNECYVGNGLASGAKIVDTATDISLSKCRYRCVGNFSQVCGGSGALSVYSNPAYKPVQIVPNVGKYNSKGCVQEPTTGGRALKGGSTTATDMTVEKCIKYCLGKNFRFAGIEYGSQCYCGSQVETGATTIKCDTSKLMLCPGNKYQFCGAGNLLNLYYASAL</sequence>
<reference evidence="2 3" key="1">
    <citation type="journal article" date="2014" name="BMC Genomics">
        <title>Genome sequencing of four Aureobasidium pullulans varieties: biotechnological potential, stress tolerance, and description of new species.</title>
        <authorList>
            <person name="Gostin Ar C."/>
            <person name="Ohm R.A."/>
            <person name="Kogej T."/>
            <person name="Sonjak S."/>
            <person name="Turk M."/>
            <person name="Zajc J."/>
            <person name="Zalar P."/>
            <person name="Grube M."/>
            <person name="Sun H."/>
            <person name="Han J."/>
            <person name="Sharma A."/>
            <person name="Chiniquy J."/>
            <person name="Ngan C.Y."/>
            <person name="Lipzen A."/>
            <person name="Barry K."/>
            <person name="Grigoriev I.V."/>
            <person name="Gunde-Cimerman N."/>
        </authorList>
    </citation>
    <scope>NUCLEOTIDE SEQUENCE [LARGE SCALE GENOMIC DNA]</scope>
    <source>
        <strain evidence="2 3">EXF-150</strain>
    </source>
</reference>
<protein>
    <submittedName>
        <fullName evidence="2">WSC-domain-containing protein</fullName>
    </submittedName>
</protein>
<dbReference type="HOGENOM" id="CLU_014722_3_1_1"/>
<dbReference type="Pfam" id="PF01822">
    <property type="entry name" value="WSC"/>
    <property type="match status" value="3"/>
</dbReference>
<dbReference type="RefSeq" id="XP_029765850.1">
    <property type="nucleotide sequence ID" value="XM_029907484.1"/>
</dbReference>
<dbReference type="STRING" id="1043002.A0A074XVQ6"/>
<dbReference type="GeneID" id="40749790"/>
<dbReference type="InterPro" id="IPR018535">
    <property type="entry name" value="DUF1996"/>
</dbReference>
<dbReference type="PROSITE" id="PS51212">
    <property type="entry name" value="WSC"/>
    <property type="match status" value="3"/>
</dbReference>
<evidence type="ECO:0000313" key="3">
    <source>
        <dbReference type="Proteomes" id="UP000030706"/>
    </source>
</evidence>
<dbReference type="AlphaFoldDB" id="A0A074XVQ6"/>
<name>A0A074XVQ6_AURPU</name>
<dbReference type="EMBL" id="KL584974">
    <property type="protein sequence ID" value="KEQ89663.1"/>
    <property type="molecule type" value="Genomic_DNA"/>
</dbReference>
<proteinExistence type="predicted"/>
<feature type="domain" description="WSC" evidence="1">
    <location>
        <begin position="567"/>
        <end position="666"/>
    </location>
</feature>
<dbReference type="Proteomes" id="UP000030706">
    <property type="component" value="Unassembled WGS sequence"/>
</dbReference>
<organism evidence="2 3">
    <name type="scientific">Aureobasidium pullulans EXF-150</name>
    <dbReference type="NCBI Taxonomy" id="1043002"/>
    <lineage>
        <taxon>Eukaryota</taxon>
        <taxon>Fungi</taxon>
        <taxon>Dikarya</taxon>
        <taxon>Ascomycota</taxon>
        <taxon>Pezizomycotina</taxon>
        <taxon>Dothideomycetes</taxon>
        <taxon>Dothideomycetidae</taxon>
        <taxon>Dothideales</taxon>
        <taxon>Saccotheciaceae</taxon>
        <taxon>Aureobasidium</taxon>
    </lineage>
</organism>